<sequence length="164" mass="18065">MSEPTTINREPRPYAAITATAPMSRIGSDLPPLIGEVFGWLAARNIPPAGVPFFKYNVLDMERELEVEVGVPVGTEVTGDARVRGGLLPAGRYATLHHVGRPDTLFDATTALIGWAREQGLDWDVSTIAGQERWAARLEEYTLGPEDTPDMDKWETDLVFKLSD</sequence>
<dbReference type="Proteomes" id="UP000291144">
    <property type="component" value="Unassembled WGS sequence"/>
</dbReference>
<dbReference type="InterPro" id="IPR011256">
    <property type="entry name" value="Reg_factor_effector_dom_sf"/>
</dbReference>
<dbReference type="SUPFAM" id="SSF55136">
    <property type="entry name" value="Probable bacterial effector-binding domain"/>
    <property type="match status" value="1"/>
</dbReference>
<dbReference type="OrthoDB" id="64208at2"/>
<protein>
    <submittedName>
        <fullName evidence="2">AraC family transcriptional regulator</fullName>
    </submittedName>
</protein>
<reference evidence="2 3" key="1">
    <citation type="submission" date="2019-02" db="EMBL/GenBank/DDBJ databases">
        <title>Kribbella capetownensis sp. nov. and Kribbella speibonae sp. nov., isolated from soil.</title>
        <authorList>
            <person name="Curtis S.M."/>
            <person name="Norton I."/>
            <person name="Everest G.J."/>
            <person name="Meyers P.R."/>
        </authorList>
    </citation>
    <scope>NUCLEOTIDE SEQUENCE [LARGE SCALE GENOMIC DNA]</scope>
    <source>
        <strain evidence="2 3">NRRL B-24813</strain>
    </source>
</reference>
<accession>A0A4R0JSK8</accession>
<dbReference type="AlphaFoldDB" id="A0A4R0JSK8"/>
<name>A0A4R0JSK8_9ACTN</name>
<dbReference type="Pfam" id="PF06445">
    <property type="entry name" value="GyrI-like"/>
    <property type="match status" value="1"/>
</dbReference>
<evidence type="ECO:0000313" key="2">
    <source>
        <dbReference type="EMBL" id="TCC49540.1"/>
    </source>
</evidence>
<dbReference type="InterPro" id="IPR010499">
    <property type="entry name" value="AraC_E-bd"/>
</dbReference>
<evidence type="ECO:0000313" key="3">
    <source>
        <dbReference type="Proteomes" id="UP000291144"/>
    </source>
</evidence>
<keyword evidence="3" id="KW-1185">Reference proteome</keyword>
<proteinExistence type="predicted"/>
<dbReference type="Gene3D" id="3.20.80.10">
    <property type="entry name" value="Regulatory factor, effector binding domain"/>
    <property type="match status" value="1"/>
</dbReference>
<evidence type="ECO:0000259" key="1">
    <source>
        <dbReference type="SMART" id="SM00871"/>
    </source>
</evidence>
<dbReference type="EMBL" id="SJKB01000026">
    <property type="protein sequence ID" value="TCC49540.1"/>
    <property type="molecule type" value="Genomic_DNA"/>
</dbReference>
<feature type="domain" description="AraC effector-binding" evidence="1">
    <location>
        <begin position="2"/>
        <end position="163"/>
    </location>
</feature>
<dbReference type="InterPro" id="IPR029442">
    <property type="entry name" value="GyrI-like"/>
</dbReference>
<comment type="caution">
    <text evidence="2">The sequence shown here is derived from an EMBL/GenBank/DDBJ whole genome shotgun (WGS) entry which is preliminary data.</text>
</comment>
<gene>
    <name evidence="2" type="ORF">E0H73_42070</name>
</gene>
<dbReference type="RefSeq" id="WP_131366310.1">
    <property type="nucleotide sequence ID" value="NZ_SJKB01000026.1"/>
</dbReference>
<dbReference type="SMART" id="SM00871">
    <property type="entry name" value="AraC_E_bind"/>
    <property type="match status" value="1"/>
</dbReference>
<organism evidence="2 3">
    <name type="scientific">Kribbella pittospori</name>
    <dbReference type="NCBI Taxonomy" id="722689"/>
    <lineage>
        <taxon>Bacteria</taxon>
        <taxon>Bacillati</taxon>
        <taxon>Actinomycetota</taxon>
        <taxon>Actinomycetes</taxon>
        <taxon>Propionibacteriales</taxon>
        <taxon>Kribbellaceae</taxon>
        <taxon>Kribbella</taxon>
    </lineage>
</organism>